<evidence type="ECO:0000256" key="2">
    <source>
        <dbReference type="ARBA" id="ARBA00010005"/>
    </source>
</evidence>
<reference evidence="10" key="1">
    <citation type="submission" date="2016-09" db="EMBL/GenBank/DDBJ databases">
        <authorList>
            <person name="Greninger A.L."/>
            <person name="Jerome K.R."/>
            <person name="Mcnair B."/>
            <person name="Wallis C."/>
            <person name="Fang F."/>
        </authorList>
    </citation>
    <scope>NUCLEOTIDE SEQUENCE [LARGE SCALE GENOMIC DNA]</scope>
    <source>
        <strain evidence="10">BC1_M4</strain>
    </source>
</reference>
<dbReference type="Proteomes" id="UP000094224">
    <property type="component" value="Unassembled WGS sequence"/>
</dbReference>
<proteinExistence type="inferred from homology"/>
<dbReference type="PANTHER" id="PTHR11496">
    <property type="entry name" value="ALCOHOL DEHYDROGENASE"/>
    <property type="match status" value="1"/>
</dbReference>
<dbReference type="PANTHER" id="PTHR11496:SF83">
    <property type="entry name" value="HYDROXYACID-OXOACID TRANSHYDROGENASE, MITOCHONDRIAL"/>
    <property type="match status" value="1"/>
</dbReference>
<accession>A0A1E3T2A8</accession>
<dbReference type="InterPro" id="IPR039697">
    <property type="entry name" value="Alcohol_dehydrogenase_Fe"/>
</dbReference>
<dbReference type="EMBL" id="MIHC01000010">
    <property type="protein sequence ID" value="ODR07973.1"/>
    <property type="molecule type" value="Genomic_DNA"/>
</dbReference>
<evidence type="ECO:0000256" key="5">
    <source>
        <dbReference type="ARBA" id="ARBA00023002"/>
    </source>
</evidence>
<comment type="caution">
    <text evidence="9">The sequence shown here is derived from an EMBL/GenBank/DDBJ whole genome shotgun (WGS) entry which is preliminary data.</text>
</comment>
<dbReference type="GO" id="GO:0004022">
    <property type="term" value="F:alcohol dehydrogenase (NAD+) activity"/>
    <property type="evidence" value="ECO:0007669"/>
    <property type="project" value="InterPro"/>
</dbReference>
<protein>
    <recommendedName>
        <fullName evidence="3">hydroxyacid-oxoacid transhydrogenase</fullName>
        <ecNumber evidence="3">1.1.99.24</ecNumber>
    </recommendedName>
</protein>
<dbReference type="InterPro" id="IPR042157">
    <property type="entry name" value="HOT"/>
</dbReference>
<comment type="catalytic activity">
    <reaction evidence="1">
        <text>(S)-3-hydroxybutanoate + 2-oxoglutarate = (R)-2-hydroxyglutarate + acetoacetate</text>
        <dbReference type="Rhea" id="RHEA:23048"/>
        <dbReference type="ChEBI" id="CHEBI:11047"/>
        <dbReference type="ChEBI" id="CHEBI:13705"/>
        <dbReference type="ChEBI" id="CHEBI:15801"/>
        <dbReference type="ChEBI" id="CHEBI:16810"/>
        <dbReference type="EC" id="1.1.99.24"/>
    </reaction>
</comment>
<keyword evidence="4" id="KW-0809">Transit peptide</keyword>
<evidence type="ECO:0000256" key="3">
    <source>
        <dbReference type="ARBA" id="ARBA00013182"/>
    </source>
</evidence>
<dbReference type="GO" id="GO:0047988">
    <property type="term" value="F:hydroxyacid-oxoacid transhydrogenase activity"/>
    <property type="evidence" value="ECO:0007669"/>
    <property type="project" value="UniProtKB-EC"/>
</dbReference>
<dbReference type="InterPro" id="IPR056798">
    <property type="entry name" value="ADH_Fe_C"/>
</dbReference>
<evidence type="ECO:0000313" key="10">
    <source>
        <dbReference type="Proteomes" id="UP000094224"/>
    </source>
</evidence>
<keyword evidence="5" id="KW-0560">Oxidoreductase</keyword>
<comment type="similarity">
    <text evidence="2">Belongs to the iron-containing alcohol dehydrogenase family. Hydroxyacid-oxoacid transhydrogenase subfamily.</text>
</comment>
<keyword evidence="10" id="KW-1185">Reference proteome</keyword>
<dbReference type="Gene3D" id="1.20.1090.10">
    <property type="entry name" value="Dehydroquinate synthase-like - alpha domain"/>
    <property type="match status" value="1"/>
</dbReference>
<dbReference type="AlphaFoldDB" id="A0A1E3T2A8"/>
<evidence type="ECO:0000256" key="6">
    <source>
        <dbReference type="ARBA" id="ARBA00049496"/>
    </source>
</evidence>
<dbReference type="STRING" id="243061.AWC25_07810"/>
<name>A0A1E3T2A8_9MYCO</name>
<sequence>MLELGQNEAVFTWAATPLKFGLGALDEIGPELLALGIESCLVITDPGVRAAGIPDRVLDQLIAAGIKSEVFDKVVVEPTDDSIDEAVCYGKQQDWQCFVAVGGGSAIDTAKAVNLLTTHPGELLDFVTAPIGAGRAPWLPLKPLIAVPTTAGTGSESTTICVVDLLGLRLKAGISHPKLRPTLAVVDPLTTVSLPPQPTAAGGMDVLSHALESYTAVRFDAKAAPADPMTRPAFCGSNPISDLWCEQALQLVGRYLRRAVMNGHDLEARYQMALASTSAGSGFGNAGTHLPHANAYPVAAAVENYRAQGYPPMPMVPHGQAVAATAAAVFRWTYPSNPERHLHAAELLSGQRFTPTDGADALPHVLGELMSDIDMPAGLRVFGYGEQHLPTLVAGTMKQTRQLAVVPRPVTSAALTDIFRQSL</sequence>
<dbReference type="InterPro" id="IPR018211">
    <property type="entry name" value="ADH_Fe_CS"/>
</dbReference>
<dbReference type="OrthoDB" id="323926at2"/>
<evidence type="ECO:0000256" key="4">
    <source>
        <dbReference type="ARBA" id="ARBA00022946"/>
    </source>
</evidence>
<feature type="domain" description="Fe-containing alcohol dehydrogenase-like C-terminal" evidence="8">
    <location>
        <begin position="237"/>
        <end position="422"/>
    </location>
</feature>
<evidence type="ECO:0000259" key="8">
    <source>
        <dbReference type="Pfam" id="PF25137"/>
    </source>
</evidence>
<dbReference type="Pfam" id="PF00465">
    <property type="entry name" value="Fe-ADH"/>
    <property type="match status" value="1"/>
</dbReference>
<dbReference type="SUPFAM" id="SSF56796">
    <property type="entry name" value="Dehydroquinate synthase-like"/>
    <property type="match status" value="1"/>
</dbReference>
<dbReference type="GO" id="GO:0046872">
    <property type="term" value="F:metal ion binding"/>
    <property type="evidence" value="ECO:0007669"/>
    <property type="project" value="InterPro"/>
</dbReference>
<dbReference type="Pfam" id="PF25137">
    <property type="entry name" value="ADH_Fe_C"/>
    <property type="match status" value="1"/>
</dbReference>
<organism evidence="9 10">
    <name type="scientific">Mycobacterium sherrisii</name>
    <dbReference type="NCBI Taxonomy" id="243061"/>
    <lineage>
        <taxon>Bacteria</taxon>
        <taxon>Bacillati</taxon>
        <taxon>Actinomycetota</taxon>
        <taxon>Actinomycetes</taxon>
        <taxon>Mycobacteriales</taxon>
        <taxon>Mycobacteriaceae</taxon>
        <taxon>Mycobacterium</taxon>
        <taxon>Mycobacterium simiae complex</taxon>
    </lineage>
</organism>
<evidence type="ECO:0000256" key="1">
    <source>
        <dbReference type="ARBA" id="ARBA00000813"/>
    </source>
</evidence>
<feature type="domain" description="Alcohol dehydrogenase iron-type/glycerol dehydrogenase GldA" evidence="7">
    <location>
        <begin position="18"/>
        <end position="188"/>
    </location>
</feature>
<evidence type="ECO:0000313" key="9">
    <source>
        <dbReference type="EMBL" id="ODR07973.1"/>
    </source>
</evidence>
<dbReference type="Gene3D" id="3.40.50.1970">
    <property type="match status" value="1"/>
</dbReference>
<dbReference type="CDD" id="cd08190">
    <property type="entry name" value="HOT"/>
    <property type="match status" value="1"/>
</dbReference>
<dbReference type="EC" id="1.1.99.24" evidence="3"/>
<comment type="catalytic activity">
    <reaction evidence="6">
        <text>4-hydroxybutanoate + 2-oxoglutarate = (R)-2-hydroxyglutarate + succinate semialdehyde</text>
        <dbReference type="Rhea" id="RHEA:24734"/>
        <dbReference type="ChEBI" id="CHEBI:15801"/>
        <dbReference type="ChEBI" id="CHEBI:16724"/>
        <dbReference type="ChEBI" id="CHEBI:16810"/>
        <dbReference type="ChEBI" id="CHEBI:57706"/>
        <dbReference type="EC" id="1.1.99.24"/>
    </reaction>
</comment>
<dbReference type="InterPro" id="IPR001670">
    <property type="entry name" value="ADH_Fe/GldA"/>
</dbReference>
<gene>
    <name evidence="9" type="ORF">BHQ21_07900</name>
</gene>
<dbReference type="PROSITE" id="PS00913">
    <property type="entry name" value="ADH_IRON_1"/>
    <property type="match status" value="1"/>
</dbReference>
<evidence type="ECO:0000259" key="7">
    <source>
        <dbReference type="Pfam" id="PF00465"/>
    </source>
</evidence>
<dbReference type="FunFam" id="3.40.50.1970:FF:000003">
    <property type="entry name" value="Alcohol dehydrogenase, iron-containing"/>
    <property type="match status" value="1"/>
</dbReference>